<dbReference type="Gene3D" id="3.40.50.1820">
    <property type="entry name" value="alpha/beta hydrolase"/>
    <property type="match status" value="1"/>
</dbReference>
<dbReference type="SUPFAM" id="SSF53474">
    <property type="entry name" value="alpha/beta-Hydrolases"/>
    <property type="match status" value="1"/>
</dbReference>
<dbReference type="InterPro" id="IPR049492">
    <property type="entry name" value="BD-FAE-like_dom"/>
</dbReference>
<reference evidence="4" key="1">
    <citation type="submission" date="2017-09" db="EMBL/GenBank/DDBJ databases">
        <title>Depth-based differentiation of microbial function through sediment-hosted aquifers and enrichment of novel symbionts in the deep terrestrial subsurface.</title>
        <authorList>
            <person name="Probst A.J."/>
            <person name="Ladd B."/>
            <person name="Jarett J.K."/>
            <person name="Geller-Mcgrath D.E."/>
            <person name="Sieber C.M.K."/>
            <person name="Emerson J.B."/>
            <person name="Anantharaman K."/>
            <person name="Thomas B.C."/>
            <person name="Malmstrom R."/>
            <person name="Stieglmeier M."/>
            <person name="Klingl A."/>
            <person name="Woyke T."/>
            <person name="Ryan C.M."/>
            <person name="Banfield J.F."/>
        </authorList>
    </citation>
    <scope>NUCLEOTIDE SEQUENCE [LARGE SCALE GENOMIC DNA]</scope>
</reference>
<feature type="domain" description="BD-FAE-like" evidence="2">
    <location>
        <begin position="27"/>
        <end position="234"/>
    </location>
</feature>
<proteinExistence type="predicted"/>
<dbReference type="PANTHER" id="PTHR48081">
    <property type="entry name" value="AB HYDROLASE SUPERFAMILY PROTEIN C4A8.06C"/>
    <property type="match status" value="1"/>
</dbReference>
<gene>
    <name evidence="3" type="ORF">COY52_04970</name>
</gene>
<accession>A0A2M7SCF7</accession>
<protein>
    <submittedName>
        <fullName evidence="3">Alpha/beta hydrolase</fullName>
    </submittedName>
</protein>
<dbReference type="Pfam" id="PF20434">
    <property type="entry name" value="BD-FAE"/>
    <property type="match status" value="1"/>
</dbReference>
<evidence type="ECO:0000313" key="3">
    <source>
        <dbReference type="EMBL" id="PIZ17212.1"/>
    </source>
</evidence>
<keyword evidence="1 3" id="KW-0378">Hydrolase</keyword>
<dbReference type="GO" id="GO:0016787">
    <property type="term" value="F:hydrolase activity"/>
    <property type="evidence" value="ECO:0007669"/>
    <property type="project" value="UniProtKB-KW"/>
</dbReference>
<dbReference type="InterPro" id="IPR050300">
    <property type="entry name" value="GDXG_lipolytic_enzyme"/>
</dbReference>
<name>A0A2M7SCF7_9BACT</name>
<evidence type="ECO:0000259" key="2">
    <source>
        <dbReference type="Pfam" id="PF20434"/>
    </source>
</evidence>
<dbReference type="AlphaFoldDB" id="A0A2M7SCF7"/>
<dbReference type="InterPro" id="IPR029058">
    <property type="entry name" value="AB_hydrolase_fold"/>
</dbReference>
<evidence type="ECO:0000256" key="1">
    <source>
        <dbReference type="ARBA" id="ARBA00022801"/>
    </source>
</evidence>
<evidence type="ECO:0000313" key="4">
    <source>
        <dbReference type="Proteomes" id="UP000229307"/>
    </source>
</evidence>
<sequence>MAEIGAGITWMRDVVYGTGSNRELRMHVLMPKNLTGKPLPAVIWIHGGGWEAGNKEDGLYRSALLCDKGYICASIEYRFSQEAIFPAQIEDCKCAVRFLRAKAKEYGINPDRIGVWGASAGGHLVALLGTSGGIKELEGNGGSQQASSSVQAVCDWCGPTDFLNWKEIPEANKPAIEAVITKLFGAAAEQKRELAVLANPITHIKKNAPPFLIIHGDLDDLVPLNHSIMLDEALKKAGGRSELMVMKGCGHGFNEAEIFPKIFGFFDRNLK</sequence>
<comment type="caution">
    <text evidence="3">The sequence shown here is derived from an EMBL/GenBank/DDBJ whole genome shotgun (WGS) entry which is preliminary data.</text>
</comment>
<organism evidence="3 4">
    <name type="scientific">Candidatus Desantisbacteria bacterium CG_4_10_14_0_8_um_filter_48_22</name>
    <dbReference type="NCBI Taxonomy" id="1974543"/>
    <lineage>
        <taxon>Bacteria</taxon>
        <taxon>Candidatus Desantisiibacteriota</taxon>
    </lineage>
</organism>
<dbReference type="PANTHER" id="PTHR48081:SF13">
    <property type="entry name" value="ALPHA_BETA HYDROLASE"/>
    <property type="match status" value="1"/>
</dbReference>
<dbReference type="EMBL" id="PFMR01000135">
    <property type="protein sequence ID" value="PIZ17212.1"/>
    <property type="molecule type" value="Genomic_DNA"/>
</dbReference>
<dbReference type="Proteomes" id="UP000229307">
    <property type="component" value="Unassembled WGS sequence"/>
</dbReference>